<dbReference type="NCBIfam" id="TIGR00536">
    <property type="entry name" value="hemK_fam"/>
    <property type="match status" value="1"/>
</dbReference>
<dbReference type="CDD" id="cd02440">
    <property type="entry name" value="AdoMet_MTases"/>
    <property type="match status" value="1"/>
</dbReference>
<feature type="domain" description="Methyltransferase small" evidence="6">
    <location>
        <begin position="99"/>
        <end position="207"/>
    </location>
</feature>
<dbReference type="Gene3D" id="3.40.50.150">
    <property type="entry name" value="Vaccinia Virus protein VP39"/>
    <property type="match status" value="1"/>
</dbReference>
<keyword evidence="3 8" id="KW-0808">Transferase</keyword>
<feature type="domain" description="Release factor glutamine methyltransferase N-terminal" evidence="7">
    <location>
        <begin position="16"/>
        <end position="72"/>
    </location>
</feature>
<dbReference type="Pfam" id="PF05175">
    <property type="entry name" value="MTS"/>
    <property type="match status" value="1"/>
</dbReference>
<reference evidence="8 9" key="1">
    <citation type="submission" date="2019-08" db="EMBL/GenBank/DDBJ databases">
        <title>In-depth cultivation of the pig gut microbiome towards novel bacterial diversity and tailored functional studies.</title>
        <authorList>
            <person name="Wylensek D."/>
            <person name="Hitch T.C.A."/>
            <person name="Clavel T."/>
        </authorList>
    </citation>
    <scope>NUCLEOTIDE SEQUENCE [LARGE SCALE GENOMIC DNA]</scope>
    <source>
        <strain evidence="8 9">LKV-178-WT-2A</strain>
    </source>
</reference>
<dbReference type="AlphaFoldDB" id="A0A7K0KH39"/>
<dbReference type="EMBL" id="VUNG01000031">
    <property type="protein sequence ID" value="MST85218.1"/>
    <property type="molecule type" value="Genomic_DNA"/>
</dbReference>
<dbReference type="GO" id="GO:0032259">
    <property type="term" value="P:methylation"/>
    <property type="evidence" value="ECO:0007669"/>
    <property type="project" value="UniProtKB-KW"/>
</dbReference>
<dbReference type="NCBIfam" id="TIGR03534">
    <property type="entry name" value="RF_mod_PrmC"/>
    <property type="match status" value="1"/>
</dbReference>
<evidence type="ECO:0000256" key="1">
    <source>
        <dbReference type="ARBA" id="ARBA00012771"/>
    </source>
</evidence>
<dbReference type="InterPro" id="IPR002052">
    <property type="entry name" value="DNA_methylase_N6_adenine_CS"/>
</dbReference>
<dbReference type="Gene3D" id="1.10.8.10">
    <property type="entry name" value="DNA helicase RuvA subunit, C-terminal domain"/>
    <property type="match status" value="1"/>
</dbReference>
<accession>A0A7K0KH39</accession>
<keyword evidence="2 8" id="KW-0489">Methyltransferase</keyword>
<evidence type="ECO:0000256" key="3">
    <source>
        <dbReference type="ARBA" id="ARBA00022679"/>
    </source>
</evidence>
<dbReference type="RefSeq" id="WP_154534804.1">
    <property type="nucleotide sequence ID" value="NZ_VUNG01000031.1"/>
</dbReference>
<dbReference type="Pfam" id="PF17827">
    <property type="entry name" value="PrmC_N"/>
    <property type="match status" value="1"/>
</dbReference>
<evidence type="ECO:0000256" key="5">
    <source>
        <dbReference type="ARBA" id="ARBA00048391"/>
    </source>
</evidence>
<comment type="caution">
    <text evidence="8">The sequence shown here is derived from an EMBL/GenBank/DDBJ whole genome shotgun (WGS) entry which is preliminary data.</text>
</comment>
<dbReference type="EC" id="2.1.1.297" evidence="1"/>
<comment type="catalytic activity">
    <reaction evidence="5">
        <text>L-glutaminyl-[peptide chain release factor] + S-adenosyl-L-methionine = N(5)-methyl-L-glutaminyl-[peptide chain release factor] + S-adenosyl-L-homocysteine + H(+)</text>
        <dbReference type="Rhea" id="RHEA:42896"/>
        <dbReference type="Rhea" id="RHEA-COMP:10271"/>
        <dbReference type="Rhea" id="RHEA-COMP:10272"/>
        <dbReference type="ChEBI" id="CHEBI:15378"/>
        <dbReference type="ChEBI" id="CHEBI:30011"/>
        <dbReference type="ChEBI" id="CHEBI:57856"/>
        <dbReference type="ChEBI" id="CHEBI:59789"/>
        <dbReference type="ChEBI" id="CHEBI:61891"/>
        <dbReference type="EC" id="2.1.1.297"/>
    </reaction>
</comment>
<name>A0A7K0KH39_9BACT</name>
<evidence type="ECO:0000313" key="9">
    <source>
        <dbReference type="Proteomes" id="UP000438914"/>
    </source>
</evidence>
<dbReference type="InterPro" id="IPR019874">
    <property type="entry name" value="RF_methyltr_PrmC"/>
</dbReference>
<dbReference type="PANTHER" id="PTHR18895:SF74">
    <property type="entry name" value="MTRF1L RELEASE FACTOR GLUTAMINE METHYLTRANSFERASE"/>
    <property type="match status" value="1"/>
</dbReference>
<dbReference type="InterPro" id="IPR040758">
    <property type="entry name" value="PrmC_N"/>
</dbReference>
<dbReference type="SUPFAM" id="SSF53335">
    <property type="entry name" value="S-adenosyl-L-methionine-dependent methyltransferases"/>
    <property type="match status" value="1"/>
</dbReference>
<dbReference type="InterPro" id="IPR029063">
    <property type="entry name" value="SAM-dependent_MTases_sf"/>
</dbReference>
<dbReference type="InterPro" id="IPR050320">
    <property type="entry name" value="N5-glutamine_MTase"/>
</dbReference>
<dbReference type="Proteomes" id="UP000438914">
    <property type="component" value="Unassembled WGS sequence"/>
</dbReference>
<organism evidence="8 9">
    <name type="scientific">Hallella mizrahii</name>
    <dbReference type="NCBI Taxonomy" id="2606637"/>
    <lineage>
        <taxon>Bacteria</taxon>
        <taxon>Pseudomonadati</taxon>
        <taxon>Bacteroidota</taxon>
        <taxon>Bacteroidia</taxon>
        <taxon>Bacteroidales</taxon>
        <taxon>Prevotellaceae</taxon>
        <taxon>Hallella</taxon>
    </lineage>
</organism>
<dbReference type="InterPro" id="IPR004556">
    <property type="entry name" value="HemK-like"/>
</dbReference>
<evidence type="ECO:0000313" key="8">
    <source>
        <dbReference type="EMBL" id="MST85218.1"/>
    </source>
</evidence>
<dbReference type="GO" id="GO:0102559">
    <property type="term" value="F:peptide chain release factor N(5)-glutamine methyltransferase activity"/>
    <property type="evidence" value="ECO:0007669"/>
    <property type="project" value="UniProtKB-EC"/>
</dbReference>
<dbReference type="InterPro" id="IPR007848">
    <property type="entry name" value="Small_mtfrase_dom"/>
</dbReference>
<sequence length="291" mass="32360">MTYQQLWHQLTPLYAVEEAQAITRLVLETTFGFSLTDLVCGKVSELSADDETKLHEIWQRLEAGEPVQYVLGEADFFGRSFRVAPGVLIPRPETEGLCRLVLDRLPTGAHVLDIGTGSGCIAITIALEATQALVEAWDISDEALRQAHDNALRLGAQVLFRQKDVLEEAKGNVLAKAGEGEGCEEVCLYDCIVSNPPYIADKERTTMARNVLDYEPSTALFVPDDDPLRFYRSIAELGLRRLRPDGRLCFEINSLYAEALSSLLISLGYEAVTIRDDDYGKQRFATARMRG</sequence>
<evidence type="ECO:0000259" key="7">
    <source>
        <dbReference type="Pfam" id="PF17827"/>
    </source>
</evidence>
<gene>
    <name evidence="8" type="primary">prmC</name>
    <name evidence="8" type="ORF">FYJ73_11180</name>
</gene>
<proteinExistence type="predicted"/>
<evidence type="ECO:0000256" key="2">
    <source>
        <dbReference type="ARBA" id="ARBA00022603"/>
    </source>
</evidence>
<dbReference type="PROSITE" id="PS00092">
    <property type="entry name" value="N6_MTASE"/>
    <property type="match status" value="1"/>
</dbReference>
<keyword evidence="4" id="KW-0949">S-adenosyl-L-methionine</keyword>
<keyword evidence="9" id="KW-1185">Reference proteome</keyword>
<dbReference type="GO" id="GO:0003676">
    <property type="term" value="F:nucleic acid binding"/>
    <property type="evidence" value="ECO:0007669"/>
    <property type="project" value="InterPro"/>
</dbReference>
<dbReference type="PANTHER" id="PTHR18895">
    <property type="entry name" value="HEMK METHYLTRANSFERASE"/>
    <property type="match status" value="1"/>
</dbReference>
<evidence type="ECO:0000256" key="4">
    <source>
        <dbReference type="ARBA" id="ARBA00022691"/>
    </source>
</evidence>
<protein>
    <recommendedName>
        <fullName evidence="1">peptide chain release factor N(5)-glutamine methyltransferase</fullName>
        <ecNumber evidence="1">2.1.1.297</ecNumber>
    </recommendedName>
</protein>
<evidence type="ECO:0000259" key="6">
    <source>
        <dbReference type="Pfam" id="PF05175"/>
    </source>
</evidence>